<dbReference type="RefSeq" id="WP_156600562.1">
    <property type="nucleotide sequence ID" value="NZ_CACRTW010000042.1"/>
</dbReference>
<dbReference type="EMBL" id="CACRTW010000042">
    <property type="protein sequence ID" value="VYU31538.1"/>
    <property type="molecule type" value="Genomic_DNA"/>
</dbReference>
<protein>
    <submittedName>
        <fullName evidence="1">Uncharacterized protein</fullName>
    </submittedName>
</protein>
<reference evidence="1" key="1">
    <citation type="submission" date="2019-11" db="EMBL/GenBank/DDBJ databases">
        <authorList>
            <person name="Feng L."/>
        </authorList>
    </citation>
    <scope>NUCLEOTIDE SEQUENCE</scope>
    <source>
        <strain evidence="1">CaerofaciensLFYP39</strain>
    </source>
</reference>
<accession>A0A6N3DW25</accession>
<evidence type="ECO:0000313" key="1">
    <source>
        <dbReference type="EMBL" id="VYU31538.1"/>
    </source>
</evidence>
<gene>
    <name evidence="1" type="ORF">CALFYP39_01998</name>
</gene>
<organism evidence="1">
    <name type="scientific">Collinsella aerofaciens</name>
    <dbReference type="NCBI Taxonomy" id="74426"/>
    <lineage>
        <taxon>Bacteria</taxon>
        <taxon>Bacillati</taxon>
        <taxon>Actinomycetota</taxon>
        <taxon>Coriobacteriia</taxon>
        <taxon>Coriobacteriales</taxon>
        <taxon>Coriobacteriaceae</taxon>
        <taxon>Collinsella</taxon>
    </lineage>
</organism>
<dbReference type="AlphaFoldDB" id="A0A6N3DW25"/>
<name>A0A6N3DW25_9ACTN</name>
<sequence>MGYYAWGTGEIKFASKDELEAAVKALKKIPASANFKGIEKDYPDHESFEFCKAMSELGFSAVHSKDDFYPYSFDIEYEWDKIGSWTEEPFEAIGPHCVKSYFKWSGEDGERWLESELHTEKDMLVASFPDGGVECSNGCMFIDLTYADQRFQLFINVNDWGVPTFHITQIK</sequence>
<proteinExistence type="predicted"/>